<accession>A0A6M3K048</accession>
<dbReference type="EMBL" id="MT142168">
    <property type="protein sequence ID" value="QJA75519.1"/>
    <property type="molecule type" value="Genomic_DNA"/>
</dbReference>
<evidence type="ECO:0000313" key="3">
    <source>
        <dbReference type="EMBL" id="QJA96336.1"/>
    </source>
</evidence>
<sequence>MSDKEFETKIDILEKEVKELSNRIDRLIKAFNIDIKRVESKTTTYNDVKNMISSRHN</sequence>
<feature type="coiled-coil region" evidence="1">
    <location>
        <begin position="3"/>
        <end position="30"/>
    </location>
</feature>
<organism evidence="2">
    <name type="scientific">viral metagenome</name>
    <dbReference type="NCBI Taxonomy" id="1070528"/>
    <lineage>
        <taxon>unclassified sequences</taxon>
        <taxon>metagenomes</taxon>
        <taxon>organismal metagenomes</taxon>
    </lineage>
</organism>
<reference evidence="2" key="1">
    <citation type="submission" date="2020-03" db="EMBL/GenBank/DDBJ databases">
        <title>The deep terrestrial virosphere.</title>
        <authorList>
            <person name="Holmfeldt K."/>
            <person name="Nilsson E."/>
            <person name="Simone D."/>
            <person name="Lopez-Fernandez M."/>
            <person name="Wu X."/>
            <person name="de Brujin I."/>
            <person name="Lundin D."/>
            <person name="Andersson A."/>
            <person name="Bertilsson S."/>
            <person name="Dopson M."/>
        </authorList>
    </citation>
    <scope>NUCLEOTIDE SEQUENCE</scope>
    <source>
        <strain evidence="2">MM415A01765</strain>
        <strain evidence="3">MM415B09447</strain>
    </source>
</reference>
<evidence type="ECO:0000313" key="2">
    <source>
        <dbReference type="EMBL" id="QJA75519.1"/>
    </source>
</evidence>
<dbReference type="AlphaFoldDB" id="A0A6M3K048"/>
<protein>
    <submittedName>
        <fullName evidence="2">Uncharacterized protein</fullName>
    </submittedName>
</protein>
<proteinExistence type="predicted"/>
<gene>
    <name evidence="2" type="ORF">MM415A01765_0016</name>
    <name evidence="3" type="ORF">MM415B09447_0008</name>
</gene>
<evidence type="ECO:0000256" key="1">
    <source>
        <dbReference type="SAM" id="Coils"/>
    </source>
</evidence>
<name>A0A6M3K048_9ZZZZ</name>
<dbReference type="EMBL" id="MT143390">
    <property type="protein sequence ID" value="QJA96336.1"/>
    <property type="molecule type" value="Genomic_DNA"/>
</dbReference>
<keyword evidence="1" id="KW-0175">Coiled coil</keyword>